<evidence type="ECO:0000256" key="1">
    <source>
        <dbReference type="SAM" id="Phobius"/>
    </source>
</evidence>
<feature type="transmembrane region" description="Helical" evidence="1">
    <location>
        <begin position="101"/>
        <end position="121"/>
    </location>
</feature>
<dbReference type="EMBL" id="CP042218">
    <property type="protein sequence ID" value="QDW67699.1"/>
    <property type="molecule type" value="Genomic_DNA"/>
</dbReference>
<dbReference type="Proteomes" id="UP000316584">
    <property type="component" value="Chromosome"/>
</dbReference>
<dbReference type="KEGG" id="lug:FPZ22_13125"/>
<keyword evidence="1" id="KW-1133">Transmembrane helix</keyword>
<keyword evidence="3" id="KW-1185">Reference proteome</keyword>
<gene>
    <name evidence="2" type="ORF">FPZ22_13125</name>
</gene>
<feature type="transmembrane region" description="Helical" evidence="1">
    <location>
        <begin position="67"/>
        <end position="85"/>
    </location>
</feature>
<name>A0A518N708_9GAMM</name>
<feature type="transmembrane region" description="Helical" evidence="1">
    <location>
        <begin position="198"/>
        <end position="219"/>
    </location>
</feature>
<proteinExistence type="predicted"/>
<dbReference type="OrthoDB" id="9180406at2"/>
<feature type="transmembrane region" description="Helical" evidence="1">
    <location>
        <begin position="133"/>
        <end position="152"/>
    </location>
</feature>
<dbReference type="AlphaFoldDB" id="A0A518N708"/>
<dbReference type="RefSeq" id="WP_144893659.1">
    <property type="nucleotide sequence ID" value="NZ_CP042218.1"/>
</dbReference>
<evidence type="ECO:0000313" key="3">
    <source>
        <dbReference type="Proteomes" id="UP000316584"/>
    </source>
</evidence>
<keyword evidence="1" id="KW-0812">Transmembrane</keyword>
<reference evidence="2 3" key="1">
    <citation type="submission" date="2019-07" db="EMBL/GenBank/DDBJ databases">
        <title>Full genome sequence of Luteimonas sp. Gr-4.</title>
        <authorList>
            <person name="Im W.-T."/>
        </authorList>
    </citation>
    <scope>NUCLEOTIDE SEQUENCE [LARGE SCALE GENOMIC DNA]</scope>
    <source>
        <strain evidence="2 3">Gr-4</strain>
    </source>
</reference>
<sequence length="238" mass="25510">MRTPAGHEGGGIPLWPLPSAIAALLVVAVHVPLWLSLRDGHVPACVPYLEGCTSISRAARHGLGNHVFRLLVLPCAALLALHWWTSVRWLALRGALRGGRVLLALGLLAAVALAVYATFLGSDGAGYRFMRRYGVVLYFGASYLAQLVFLRMGRDALPPALRAAMVATCVLMLAPGLGNVAASALVGDALLKDRVENALEWQLGVLLVAWYLLQARLWWIEGYRFGLDTGRPGGRAAG</sequence>
<organism evidence="2 3">
    <name type="scientific">Luteimonas granuli</name>
    <dbReference type="NCBI Taxonomy" id="1176533"/>
    <lineage>
        <taxon>Bacteria</taxon>
        <taxon>Pseudomonadati</taxon>
        <taxon>Pseudomonadota</taxon>
        <taxon>Gammaproteobacteria</taxon>
        <taxon>Lysobacterales</taxon>
        <taxon>Lysobacteraceae</taxon>
        <taxon>Luteimonas</taxon>
    </lineage>
</organism>
<feature type="transmembrane region" description="Helical" evidence="1">
    <location>
        <begin position="12"/>
        <end position="35"/>
    </location>
</feature>
<evidence type="ECO:0000313" key="2">
    <source>
        <dbReference type="EMBL" id="QDW67699.1"/>
    </source>
</evidence>
<evidence type="ECO:0008006" key="4">
    <source>
        <dbReference type="Google" id="ProtNLM"/>
    </source>
</evidence>
<keyword evidence="1" id="KW-0472">Membrane</keyword>
<protein>
    <recommendedName>
        <fullName evidence="4">DUF998 domain-containing protein</fullName>
    </recommendedName>
</protein>
<accession>A0A518N708</accession>
<feature type="transmembrane region" description="Helical" evidence="1">
    <location>
        <begin position="164"/>
        <end position="186"/>
    </location>
</feature>